<feature type="binding site" evidence="1">
    <location>
        <position position="64"/>
    </location>
    <ligand>
        <name>Zn(2+)</name>
        <dbReference type="ChEBI" id="CHEBI:29105"/>
    </ligand>
</feature>
<keyword evidence="4" id="KW-1185">Reference proteome</keyword>
<evidence type="ECO:0000256" key="1">
    <source>
        <dbReference type="PROSITE-ProRule" id="PRU01263"/>
    </source>
</evidence>
<reference evidence="3" key="2">
    <citation type="submission" date="2023-05" db="EMBL/GenBank/DDBJ databases">
        <authorList>
            <person name="Fouks B."/>
        </authorList>
    </citation>
    <scope>NUCLEOTIDE SEQUENCE</scope>
    <source>
        <strain evidence="3">Stay&amp;Tobe</strain>
        <tissue evidence="3">Testes</tissue>
    </source>
</reference>
<dbReference type="GO" id="GO:0005634">
    <property type="term" value="C:nucleus"/>
    <property type="evidence" value="ECO:0007669"/>
    <property type="project" value="InterPro"/>
</dbReference>
<dbReference type="AlphaFoldDB" id="A0AAD8EDZ9"/>
<dbReference type="Gene3D" id="3.40.1800.20">
    <property type="match status" value="1"/>
</dbReference>
<accession>A0AAD8EDZ9</accession>
<dbReference type="SUPFAM" id="SSF57716">
    <property type="entry name" value="Glucocorticoid receptor-like (DNA-binding domain)"/>
    <property type="match status" value="1"/>
</dbReference>
<dbReference type="SMART" id="SM00868">
    <property type="entry name" value="zf-AD"/>
    <property type="match status" value="1"/>
</dbReference>
<dbReference type="PROSITE" id="PS51915">
    <property type="entry name" value="ZAD"/>
    <property type="match status" value="1"/>
</dbReference>
<dbReference type="InterPro" id="IPR012934">
    <property type="entry name" value="Znf_AD"/>
</dbReference>
<proteinExistence type="predicted"/>
<feature type="binding site" evidence="1">
    <location>
        <position position="18"/>
    </location>
    <ligand>
        <name>Zn(2+)</name>
        <dbReference type="ChEBI" id="CHEBI:29105"/>
    </ligand>
</feature>
<evidence type="ECO:0000313" key="3">
    <source>
        <dbReference type="EMBL" id="KAJ9586556.1"/>
    </source>
</evidence>
<dbReference type="PANTHER" id="PTHR39942">
    <property type="entry name" value="BCDNA.LD26519-RELATED"/>
    <property type="match status" value="1"/>
</dbReference>
<keyword evidence="1" id="KW-0863">Zinc-finger</keyword>
<dbReference type="Pfam" id="PF07776">
    <property type="entry name" value="zf-AD"/>
    <property type="match status" value="1"/>
</dbReference>
<protein>
    <recommendedName>
        <fullName evidence="2">ZAD domain-containing protein</fullName>
    </recommendedName>
</protein>
<dbReference type="Proteomes" id="UP001233999">
    <property type="component" value="Unassembled WGS sequence"/>
</dbReference>
<feature type="non-terminal residue" evidence="3">
    <location>
        <position position="95"/>
    </location>
</feature>
<gene>
    <name evidence="3" type="ORF">L9F63_028401</name>
</gene>
<keyword evidence="1" id="KW-0479">Metal-binding</keyword>
<name>A0AAD8EDZ9_DIPPU</name>
<comment type="caution">
    <text evidence="3">The sequence shown here is derived from an EMBL/GenBank/DDBJ whole genome shotgun (WGS) entry which is preliminary data.</text>
</comment>
<feature type="binding site" evidence="1">
    <location>
        <position position="15"/>
    </location>
    <ligand>
        <name>Zn(2+)</name>
        <dbReference type="ChEBI" id="CHEBI:29105"/>
    </ligand>
</feature>
<sequence>MTELTSEYFNLNKICRLCMGNDLYLSPLFIDNKNNIISEKIVVLFPQLKLSADDALPNQVCSECVNHVNSSYNFMLQCKHSNTTLRRLLGIQHTL</sequence>
<keyword evidence="1" id="KW-0862">Zinc</keyword>
<dbReference type="EMBL" id="JASPKZ010007052">
    <property type="protein sequence ID" value="KAJ9586556.1"/>
    <property type="molecule type" value="Genomic_DNA"/>
</dbReference>
<dbReference type="PANTHER" id="PTHR39942:SF1">
    <property type="entry name" value="BCDNA.LD26519-RELATED"/>
    <property type="match status" value="1"/>
</dbReference>
<feature type="domain" description="ZAD" evidence="2">
    <location>
        <begin position="13"/>
        <end position="88"/>
    </location>
</feature>
<dbReference type="GO" id="GO:0008270">
    <property type="term" value="F:zinc ion binding"/>
    <property type="evidence" value="ECO:0007669"/>
    <property type="project" value="UniProtKB-UniRule"/>
</dbReference>
<reference evidence="3" key="1">
    <citation type="journal article" date="2023" name="IScience">
        <title>Live-bearing cockroach genome reveals convergent evolutionary mechanisms linked to viviparity in insects and beyond.</title>
        <authorList>
            <person name="Fouks B."/>
            <person name="Harrison M.C."/>
            <person name="Mikhailova A.A."/>
            <person name="Marchal E."/>
            <person name="English S."/>
            <person name="Carruthers M."/>
            <person name="Jennings E.C."/>
            <person name="Chiamaka E.L."/>
            <person name="Frigard R.A."/>
            <person name="Pippel M."/>
            <person name="Attardo G.M."/>
            <person name="Benoit J.B."/>
            <person name="Bornberg-Bauer E."/>
            <person name="Tobe S.S."/>
        </authorList>
    </citation>
    <scope>NUCLEOTIDE SEQUENCE</scope>
    <source>
        <strain evidence="3">Stay&amp;Tobe</strain>
    </source>
</reference>
<evidence type="ECO:0000313" key="4">
    <source>
        <dbReference type="Proteomes" id="UP001233999"/>
    </source>
</evidence>
<evidence type="ECO:0000259" key="2">
    <source>
        <dbReference type="PROSITE" id="PS51915"/>
    </source>
</evidence>
<feature type="binding site" evidence="1">
    <location>
        <position position="61"/>
    </location>
    <ligand>
        <name>Zn(2+)</name>
        <dbReference type="ChEBI" id="CHEBI:29105"/>
    </ligand>
</feature>
<organism evidence="3 4">
    <name type="scientific">Diploptera punctata</name>
    <name type="common">Pacific beetle cockroach</name>
    <dbReference type="NCBI Taxonomy" id="6984"/>
    <lineage>
        <taxon>Eukaryota</taxon>
        <taxon>Metazoa</taxon>
        <taxon>Ecdysozoa</taxon>
        <taxon>Arthropoda</taxon>
        <taxon>Hexapoda</taxon>
        <taxon>Insecta</taxon>
        <taxon>Pterygota</taxon>
        <taxon>Neoptera</taxon>
        <taxon>Polyneoptera</taxon>
        <taxon>Dictyoptera</taxon>
        <taxon>Blattodea</taxon>
        <taxon>Blaberoidea</taxon>
        <taxon>Blaberidae</taxon>
        <taxon>Diplopterinae</taxon>
        <taxon>Diploptera</taxon>
    </lineage>
</organism>